<feature type="domain" description="Cation/H(+) antiporter central" evidence="14">
    <location>
        <begin position="592"/>
        <end position="691"/>
    </location>
</feature>
<dbReference type="Gene3D" id="1.20.1530.20">
    <property type="match status" value="1"/>
</dbReference>
<dbReference type="Pfam" id="PF23256">
    <property type="entry name" value="CHX17_2nd"/>
    <property type="match status" value="1"/>
</dbReference>
<feature type="transmembrane region" description="Helical" evidence="12">
    <location>
        <begin position="302"/>
        <end position="321"/>
    </location>
</feature>
<dbReference type="Gene3D" id="3.40.50.12370">
    <property type="match status" value="1"/>
</dbReference>
<comment type="subcellular location">
    <subcellularLocation>
        <location evidence="3">Membrane</location>
        <topology evidence="3">Multi-pass membrane protein</topology>
    </subcellularLocation>
    <subcellularLocation>
        <location evidence="2">Plastid</location>
        <location evidence="2">Chloroplast envelope</location>
    </subcellularLocation>
</comment>
<evidence type="ECO:0000256" key="4">
    <source>
        <dbReference type="ARBA" id="ARBA00022448"/>
    </source>
</evidence>
<dbReference type="GO" id="GO:0016020">
    <property type="term" value="C:membrane"/>
    <property type="evidence" value="ECO:0007669"/>
    <property type="project" value="UniProtKB-SubCell"/>
</dbReference>
<evidence type="ECO:0008006" key="18">
    <source>
        <dbReference type="Google" id="ProtNLM"/>
    </source>
</evidence>
<dbReference type="GO" id="GO:0006813">
    <property type="term" value="P:potassium ion transport"/>
    <property type="evidence" value="ECO:0007669"/>
    <property type="project" value="UniProtKB-KW"/>
</dbReference>
<keyword evidence="10 12" id="KW-0472">Membrane</keyword>
<dbReference type="GO" id="GO:1902600">
    <property type="term" value="P:proton transmembrane transport"/>
    <property type="evidence" value="ECO:0007669"/>
    <property type="project" value="InterPro"/>
</dbReference>
<dbReference type="Pfam" id="PF00999">
    <property type="entry name" value="Na_H_Exchanger"/>
    <property type="match status" value="1"/>
</dbReference>
<comment type="caution">
    <text evidence="16">The sequence shown here is derived from an EMBL/GenBank/DDBJ whole genome shotgun (WGS) entry which is preliminary data.</text>
</comment>
<keyword evidence="8 12" id="KW-1133">Transmembrane helix</keyword>
<feature type="transmembrane region" description="Helical" evidence="12">
    <location>
        <begin position="392"/>
        <end position="409"/>
    </location>
</feature>
<dbReference type="InterPro" id="IPR006153">
    <property type="entry name" value="Cation/H_exchanger_TM"/>
</dbReference>
<feature type="transmembrane region" description="Helical" evidence="12">
    <location>
        <begin position="421"/>
        <end position="445"/>
    </location>
</feature>
<dbReference type="GO" id="GO:0009941">
    <property type="term" value="C:chloroplast envelope"/>
    <property type="evidence" value="ECO:0007669"/>
    <property type="project" value="UniProtKB-SubCell"/>
</dbReference>
<keyword evidence="6 12" id="KW-0812">Transmembrane</keyword>
<keyword evidence="9" id="KW-0406">Ion transport</keyword>
<name>A0A8T0QT19_PANVG</name>
<sequence length="876" mass="93553">MAPACPACYSPWLPSCLHASHPARHGKFPILLGALFPAATSDPPVLSSPQAPRPAMSLEAPPGPVAPLHGELTVNRSLFCFPPNNSAATSSGVFAGDDPLKFYFPLLLYHVCTVFALSRAIHALLRRANVPLVISQILAGALLGPSFLGKVLPRAGELFATPEGWVQINTVGGYAFMLQIFVVGVKTDLGMIVKSGKKAVAIAFFGTAAPHLTMLAAGAALKARVPAAWKATFLLTNLNSWWSLSAFVVVCCTLDDLNLLSTKLGRLAMSAALIGDFANTFSIAGVTSYLLASSPSEKIQRIGFLSLITFSVFIGFMAFVARPTILRLMRDVPEGALLGEARLVAVLLITITCSFAGEILGLHATYGPFMLGLMLPGGAPLGVTLAERLDRLVAGVLMPLLFAQGGMRMDIFKLADASTCLLLEVFLVVGAVAKFVFCMLPCLYCGMSHGEAFIIGLMMNFKGITEVVYASAFMDAKVFDDQVYAAFMINVLVVGATTASLVKRMYHPEEKYVAYRRRTVEHKKLGEELRMLACVHSQADVEPMLALLDASSSTPASPISVYLLHLAPLAGLTTSVLRPFKRSCTPPPGGGATDAERIVNAFHFFVQQRPLGSASLLPFVCIAPYATMHDDVCAVALEKRATLIVVPFHKRLAIDGSVENTTANAGAVQAANINVLHYSPCSVAFLVDRGSLSVVPAAASVGDADGYPHRVAVYFLGGPDDREALALAAYMAEDAPIGLTVFRFLLPPEWRKGGDLEEDRLDDEAVEEYVRRCVDDRRLVYSENVVSGSDEMVAVIRKASPAADLLIVGRRAESPESPLTAGISDWSEHMELGVLGDLLTSTDFGCRVTTLVVQQQTRAAAGEVSRSPGPESDGHV</sequence>
<accession>A0A8T0QT19</accession>
<evidence type="ECO:0000259" key="15">
    <source>
        <dbReference type="Pfam" id="PF23259"/>
    </source>
</evidence>
<dbReference type="Pfam" id="PF23259">
    <property type="entry name" value="CHX17_C"/>
    <property type="match status" value="1"/>
</dbReference>
<evidence type="ECO:0000256" key="3">
    <source>
        <dbReference type="ARBA" id="ARBA00004141"/>
    </source>
</evidence>
<feature type="transmembrane region" description="Helical" evidence="12">
    <location>
        <begin position="484"/>
        <end position="502"/>
    </location>
</feature>
<evidence type="ECO:0000313" key="17">
    <source>
        <dbReference type="Proteomes" id="UP000823388"/>
    </source>
</evidence>
<keyword evidence="5" id="KW-0633">Potassium transport</keyword>
<evidence type="ECO:0000259" key="14">
    <source>
        <dbReference type="Pfam" id="PF23256"/>
    </source>
</evidence>
<feature type="transmembrane region" description="Helical" evidence="12">
    <location>
        <begin position="366"/>
        <end position="385"/>
    </location>
</feature>
<feature type="transmembrane region" description="Helical" evidence="12">
    <location>
        <begin position="452"/>
        <end position="472"/>
    </location>
</feature>
<reference evidence="16" key="1">
    <citation type="submission" date="2020-05" db="EMBL/GenBank/DDBJ databases">
        <title>WGS assembly of Panicum virgatum.</title>
        <authorList>
            <person name="Lovell J.T."/>
            <person name="Jenkins J."/>
            <person name="Shu S."/>
            <person name="Juenger T.E."/>
            <person name="Schmutz J."/>
        </authorList>
    </citation>
    <scope>NUCLEOTIDE SEQUENCE</scope>
    <source>
        <strain evidence="16">AP13</strain>
    </source>
</reference>
<evidence type="ECO:0000256" key="12">
    <source>
        <dbReference type="SAM" id="Phobius"/>
    </source>
</evidence>
<dbReference type="EMBL" id="CM029048">
    <property type="protein sequence ID" value="KAG2576372.1"/>
    <property type="molecule type" value="Genomic_DNA"/>
</dbReference>
<protein>
    <recommendedName>
        <fullName evidence="18">Cation/H+ exchanger domain-containing protein</fullName>
    </recommendedName>
</protein>
<keyword evidence="17" id="KW-1185">Reference proteome</keyword>
<dbReference type="PANTHER" id="PTHR32468">
    <property type="entry name" value="CATION/H + ANTIPORTER"/>
    <property type="match status" value="1"/>
</dbReference>
<dbReference type="PANTHER" id="PTHR32468:SF102">
    <property type="entry name" value="OS08G0117800 PROTEIN"/>
    <property type="match status" value="1"/>
</dbReference>
<dbReference type="FunFam" id="1.20.1530.20:FF:000028">
    <property type="entry name" value="Cation/H(+) antiporter 14"/>
    <property type="match status" value="1"/>
</dbReference>
<dbReference type="GO" id="GO:0015297">
    <property type="term" value="F:antiporter activity"/>
    <property type="evidence" value="ECO:0007669"/>
    <property type="project" value="InterPro"/>
</dbReference>
<dbReference type="AlphaFoldDB" id="A0A8T0QT19"/>
<evidence type="ECO:0000256" key="8">
    <source>
        <dbReference type="ARBA" id="ARBA00022989"/>
    </source>
</evidence>
<evidence type="ECO:0000256" key="6">
    <source>
        <dbReference type="ARBA" id="ARBA00022692"/>
    </source>
</evidence>
<comment type="similarity">
    <text evidence="11">Belongs to the monovalent cation:proton antiporter 2 (CPA2) transporter (TC 2.A.37) family. CHX (TC 2.A.37.4) subfamily.</text>
</comment>
<dbReference type="FunFam" id="3.40.50.12370:FF:000002">
    <property type="entry name" value="Cation/H(+) antiporter 14"/>
    <property type="match status" value="1"/>
</dbReference>
<feature type="transmembrane region" description="Helical" evidence="12">
    <location>
        <begin position="199"/>
        <end position="221"/>
    </location>
</feature>
<proteinExistence type="inferred from homology"/>
<organism evidence="16 17">
    <name type="scientific">Panicum virgatum</name>
    <name type="common">Blackwell switchgrass</name>
    <dbReference type="NCBI Taxonomy" id="38727"/>
    <lineage>
        <taxon>Eukaryota</taxon>
        <taxon>Viridiplantae</taxon>
        <taxon>Streptophyta</taxon>
        <taxon>Embryophyta</taxon>
        <taxon>Tracheophyta</taxon>
        <taxon>Spermatophyta</taxon>
        <taxon>Magnoliopsida</taxon>
        <taxon>Liliopsida</taxon>
        <taxon>Poales</taxon>
        <taxon>Poaceae</taxon>
        <taxon>PACMAD clade</taxon>
        <taxon>Panicoideae</taxon>
        <taxon>Panicodae</taxon>
        <taxon>Paniceae</taxon>
        <taxon>Panicinae</taxon>
        <taxon>Panicum</taxon>
        <taxon>Panicum sect. Hiantes</taxon>
    </lineage>
</organism>
<feature type="transmembrane region" description="Helical" evidence="12">
    <location>
        <begin position="241"/>
        <end position="260"/>
    </location>
</feature>
<dbReference type="InterPro" id="IPR057291">
    <property type="entry name" value="CHX17_2nd"/>
</dbReference>
<gene>
    <name evidence="16" type="ORF">PVAP13_6NG016600</name>
</gene>
<feature type="domain" description="Cation/H+ exchanger transmembrane" evidence="13">
    <location>
        <begin position="121"/>
        <end position="495"/>
    </location>
</feature>
<keyword evidence="4" id="KW-0813">Transport</keyword>
<feature type="transmembrane region" description="Helical" evidence="12">
    <location>
        <begin position="341"/>
        <end position="360"/>
    </location>
</feature>
<dbReference type="GO" id="GO:0012505">
    <property type="term" value="C:endomembrane system"/>
    <property type="evidence" value="ECO:0007669"/>
    <property type="project" value="TreeGrafter"/>
</dbReference>
<evidence type="ECO:0000256" key="7">
    <source>
        <dbReference type="ARBA" id="ARBA00022958"/>
    </source>
</evidence>
<dbReference type="InterPro" id="IPR050794">
    <property type="entry name" value="CPA2_transporter"/>
</dbReference>
<feature type="transmembrane region" description="Helical" evidence="12">
    <location>
        <begin position="128"/>
        <end position="148"/>
    </location>
</feature>
<feature type="domain" description="Cation/H(+) antiporter C-terminal" evidence="15">
    <location>
        <begin position="711"/>
        <end position="857"/>
    </location>
</feature>
<evidence type="ECO:0000259" key="13">
    <source>
        <dbReference type="Pfam" id="PF00999"/>
    </source>
</evidence>
<evidence type="ECO:0000256" key="5">
    <source>
        <dbReference type="ARBA" id="ARBA00022538"/>
    </source>
</evidence>
<evidence type="ECO:0000256" key="11">
    <source>
        <dbReference type="ARBA" id="ARBA00038341"/>
    </source>
</evidence>
<dbReference type="Proteomes" id="UP000823388">
    <property type="component" value="Chromosome 6N"/>
</dbReference>
<dbReference type="InterPro" id="IPR038770">
    <property type="entry name" value="Na+/solute_symporter_sf"/>
</dbReference>
<feature type="transmembrane region" description="Helical" evidence="12">
    <location>
        <begin position="168"/>
        <end position="187"/>
    </location>
</feature>
<keyword evidence="7" id="KW-0630">Potassium</keyword>
<feature type="transmembrane region" description="Helical" evidence="12">
    <location>
        <begin position="267"/>
        <end position="290"/>
    </location>
</feature>
<dbReference type="GO" id="GO:0006885">
    <property type="term" value="P:regulation of pH"/>
    <property type="evidence" value="ECO:0007669"/>
    <property type="project" value="TreeGrafter"/>
</dbReference>
<evidence type="ECO:0000313" key="16">
    <source>
        <dbReference type="EMBL" id="KAG2576372.1"/>
    </source>
</evidence>
<evidence type="ECO:0000256" key="9">
    <source>
        <dbReference type="ARBA" id="ARBA00023065"/>
    </source>
</evidence>
<comment type="function">
    <text evidence="1">May function as sodium-coupled metabolite transporter across the chloroplast envelope.</text>
</comment>
<evidence type="ECO:0000256" key="2">
    <source>
        <dbReference type="ARBA" id="ARBA00004119"/>
    </source>
</evidence>
<evidence type="ECO:0000256" key="1">
    <source>
        <dbReference type="ARBA" id="ARBA00003198"/>
    </source>
</evidence>
<evidence type="ECO:0000256" key="10">
    <source>
        <dbReference type="ARBA" id="ARBA00023136"/>
    </source>
</evidence>
<dbReference type="InterPro" id="IPR057290">
    <property type="entry name" value="CHX17_C"/>
</dbReference>
<feature type="transmembrane region" description="Helical" evidence="12">
    <location>
        <begin position="102"/>
        <end position="121"/>
    </location>
</feature>